<dbReference type="Proteomes" id="UP000001847">
    <property type="component" value="Chromosome I"/>
</dbReference>
<protein>
    <submittedName>
        <fullName evidence="1">Uncharacterized protein</fullName>
    </submittedName>
</protein>
<dbReference type="BioCyc" id="LBIF456481:LEPBI_RS14150-MONOMER"/>
<name>B0SNU5_LEPBP</name>
<keyword evidence="2" id="KW-1185">Reference proteome</keyword>
<gene>
    <name evidence="1" type="ordered locus">LEPBI_I2888</name>
</gene>
<dbReference type="EMBL" id="CP000786">
    <property type="protein sequence ID" value="ABZ98957.1"/>
    <property type="molecule type" value="Genomic_DNA"/>
</dbReference>
<reference evidence="1 2" key="1">
    <citation type="journal article" date="2008" name="PLoS ONE">
        <title>Genome sequence of the saprophyte Leptospira biflexa provides insights into the evolution of Leptospira and the pathogenesis of leptospirosis.</title>
        <authorList>
            <person name="Picardeau M."/>
            <person name="Bulach D.M."/>
            <person name="Bouchier C."/>
            <person name="Zuerner R.L."/>
            <person name="Zidane N."/>
            <person name="Wilson P.J."/>
            <person name="Creno S."/>
            <person name="Kuczek E.S."/>
            <person name="Bommezzadri S."/>
            <person name="Davis J.C."/>
            <person name="McGrath A."/>
            <person name="Johnson M.J."/>
            <person name="Boursaux-Eude C."/>
            <person name="Seemann T."/>
            <person name="Rouy Z."/>
            <person name="Coppel R.L."/>
            <person name="Rood J.I."/>
            <person name="Lajus A."/>
            <person name="Davies J.K."/>
            <person name="Medigue C."/>
            <person name="Adler B."/>
        </authorList>
    </citation>
    <scope>NUCLEOTIDE SEQUENCE [LARGE SCALE GENOMIC DNA]</scope>
    <source>
        <strain evidence="2">Patoc 1 / ATCC 23582 / Paris</strain>
    </source>
</reference>
<dbReference type="RefSeq" id="WP_012389815.1">
    <property type="nucleotide sequence ID" value="NC_010602.1"/>
</dbReference>
<dbReference type="AlphaFoldDB" id="B0SNU5"/>
<dbReference type="KEGG" id="lbi:LEPBI_I2888"/>
<dbReference type="HOGENOM" id="CLU_1738257_0_0_12"/>
<accession>B0SNU5</accession>
<dbReference type="STRING" id="456481.LEPBI_I2888"/>
<sequence length="150" mass="17284">METKIGEWIEISFEPPFIPPSTLWKQAETLTLTSELESSAISFLKDFTKILNTKDAKKILLATYYRAKDTSEVRYYPYNETDELKSIQGMTKTIGSTWKFNAQKNKFRLVCNQQILEITDHKGEPVITSKKGASIPIYLSRIDGKWVIVR</sequence>
<proteinExistence type="predicted"/>
<dbReference type="OrthoDB" id="344665at2"/>
<evidence type="ECO:0000313" key="2">
    <source>
        <dbReference type="Proteomes" id="UP000001847"/>
    </source>
</evidence>
<organism evidence="1 2">
    <name type="scientific">Leptospira biflexa serovar Patoc (strain Patoc 1 / ATCC 23582 / Paris)</name>
    <dbReference type="NCBI Taxonomy" id="456481"/>
    <lineage>
        <taxon>Bacteria</taxon>
        <taxon>Pseudomonadati</taxon>
        <taxon>Spirochaetota</taxon>
        <taxon>Spirochaetia</taxon>
        <taxon>Leptospirales</taxon>
        <taxon>Leptospiraceae</taxon>
        <taxon>Leptospira</taxon>
    </lineage>
</organism>
<evidence type="ECO:0000313" key="1">
    <source>
        <dbReference type="EMBL" id="ABZ98957.1"/>
    </source>
</evidence>